<proteinExistence type="predicted"/>
<accession>A0A1B2JAF3</accession>
<keyword evidence="7" id="KW-1185">Reference proteome</keyword>
<dbReference type="SUPFAM" id="SSF50978">
    <property type="entry name" value="WD40 repeat-like"/>
    <property type="match status" value="1"/>
</dbReference>
<reference evidence="6 7" key="1">
    <citation type="submission" date="2016-02" db="EMBL/GenBank/DDBJ databases">
        <title>Comparative genomic and transcriptomic foundation for Pichia pastoris.</title>
        <authorList>
            <person name="Love K.R."/>
            <person name="Shah K.A."/>
            <person name="Whittaker C.A."/>
            <person name="Wu J."/>
            <person name="Bartlett M.C."/>
            <person name="Ma D."/>
            <person name="Leeson R.L."/>
            <person name="Priest M."/>
            <person name="Young S.K."/>
            <person name="Love J.C."/>
        </authorList>
    </citation>
    <scope>NUCLEOTIDE SEQUENCE [LARGE SCALE GENOMIC DNA]</scope>
    <source>
        <strain evidence="6 7">ATCC 28485</strain>
    </source>
</reference>
<dbReference type="OrthoDB" id="10261640at2759"/>
<dbReference type="PANTHER" id="PTHR19857">
    <property type="entry name" value="MITOCHONDRIAL DIVISION PROTEIN 1-RELATED"/>
    <property type="match status" value="1"/>
</dbReference>
<dbReference type="AlphaFoldDB" id="A0A1B2JAF3"/>
<feature type="region of interest" description="Disordered" evidence="4">
    <location>
        <begin position="1"/>
        <end position="52"/>
    </location>
</feature>
<dbReference type="PROSITE" id="PS50294">
    <property type="entry name" value="WD_REPEATS_REGION"/>
    <property type="match status" value="1"/>
</dbReference>
<dbReference type="InterPro" id="IPR001680">
    <property type="entry name" value="WD40_rpt"/>
</dbReference>
<dbReference type="Pfam" id="PF00400">
    <property type="entry name" value="WD40"/>
    <property type="match status" value="1"/>
</dbReference>
<feature type="compositionally biased region" description="Acidic residues" evidence="4">
    <location>
        <begin position="12"/>
        <end position="52"/>
    </location>
</feature>
<dbReference type="InterPro" id="IPR036322">
    <property type="entry name" value="WD40_repeat_dom_sf"/>
</dbReference>
<evidence type="ECO:0000256" key="1">
    <source>
        <dbReference type="ARBA" id="ARBA00022574"/>
    </source>
</evidence>
<evidence type="ECO:0000259" key="5">
    <source>
        <dbReference type="Pfam" id="PF12894"/>
    </source>
</evidence>
<dbReference type="Gene3D" id="2.130.10.10">
    <property type="entry name" value="YVTN repeat-like/Quinoprotein amine dehydrogenase"/>
    <property type="match status" value="1"/>
</dbReference>
<dbReference type="Proteomes" id="UP000094565">
    <property type="component" value="Chromosome 2"/>
</dbReference>
<dbReference type="EMBL" id="CP014585">
    <property type="protein sequence ID" value="ANZ75003.1"/>
    <property type="molecule type" value="Genomic_DNA"/>
</dbReference>
<dbReference type="Pfam" id="PF12894">
    <property type="entry name" value="ANAPC4_WD40"/>
    <property type="match status" value="1"/>
</dbReference>
<evidence type="ECO:0000256" key="3">
    <source>
        <dbReference type="PROSITE-ProRule" id="PRU00221"/>
    </source>
</evidence>
<keyword evidence="2" id="KW-0677">Repeat</keyword>
<evidence type="ECO:0000313" key="6">
    <source>
        <dbReference type="EMBL" id="ANZ75003.1"/>
    </source>
</evidence>
<organism evidence="6 7">
    <name type="scientific">Komagataella pastoris</name>
    <name type="common">Yeast</name>
    <name type="synonym">Pichia pastoris</name>
    <dbReference type="NCBI Taxonomy" id="4922"/>
    <lineage>
        <taxon>Eukaryota</taxon>
        <taxon>Fungi</taxon>
        <taxon>Dikarya</taxon>
        <taxon>Ascomycota</taxon>
        <taxon>Saccharomycotina</taxon>
        <taxon>Pichiomycetes</taxon>
        <taxon>Pichiales</taxon>
        <taxon>Pichiaceae</taxon>
        <taxon>Komagataella</taxon>
    </lineage>
</organism>
<evidence type="ECO:0000256" key="2">
    <source>
        <dbReference type="ARBA" id="ARBA00022737"/>
    </source>
</evidence>
<dbReference type="SMART" id="SM00320">
    <property type="entry name" value="WD40"/>
    <property type="match status" value="8"/>
</dbReference>
<evidence type="ECO:0000256" key="4">
    <source>
        <dbReference type="SAM" id="MobiDB-lite"/>
    </source>
</evidence>
<gene>
    <name evidence="6" type="primary">SQT1</name>
    <name evidence="6" type="ORF">ATY40_BA7503238</name>
</gene>
<keyword evidence="1 3" id="KW-0853">WD repeat</keyword>
<feature type="domain" description="Anaphase-promoting complex subunit 4-like WD40" evidence="5">
    <location>
        <begin position="272"/>
        <end position="361"/>
    </location>
</feature>
<evidence type="ECO:0000313" key="7">
    <source>
        <dbReference type="Proteomes" id="UP000094565"/>
    </source>
</evidence>
<sequence length="426" mass="46697">MSEPIRNPEVEQPVDEEEEEYVTINDVDEIVPEDENDAEPIEDDDEDESHDLSVDQEGDIELDLSNNSRTFFDTHKDSIFTVFTHPTLPLVVTGGGDDTAYLWTTHTQVPKVVTELEGHKESVISGGFAGNGSYLITGDMAGKVQTFKSTKRGQKWDLLTSLEEVEEVVWVRAHPTQDLFAFGARDGSVWSYAITDQGVDILMTGFSHSLECTSGEFYDLQNPDSASLLTTSEDGTIVGWNCFTGQQNFKIEAEQLKGIITAWVTISIDPASNIAAVGSRNGQLAIINLANGSVLNIIQAIEIGENDDEFDASIEALAWNRSQSILAAGLVSGDVILFDINTWKPRRSFKLSDAVTKLIFVENTPFLFGSSMNGKVYKWDARTGAELHVCVGHYMGVLDFALQAKDPLTLITAGDDGVSLVFDIPN</sequence>
<dbReference type="InterPro" id="IPR015943">
    <property type="entry name" value="WD40/YVTN_repeat-like_dom_sf"/>
</dbReference>
<dbReference type="PROSITE" id="PS50082">
    <property type="entry name" value="WD_REPEATS_2"/>
    <property type="match status" value="1"/>
</dbReference>
<dbReference type="InterPro" id="IPR051179">
    <property type="entry name" value="WD_repeat_multifunction"/>
</dbReference>
<protein>
    <submittedName>
        <fullName evidence="6">BA75_03238T0</fullName>
    </submittedName>
</protein>
<dbReference type="PANTHER" id="PTHR19857:SF8">
    <property type="entry name" value="ANGIO-ASSOCIATED MIGRATORY CELL PROTEIN"/>
    <property type="match status" value="1"/>
</dbReference>
<feature type="repeat" description="WD" evidence="3">
    <location>
        <begin position="72"/>
        <end position="103"/>
    </location>
</feature>
<dbReference type="InterPro" id="IPR024977">
    <property type="entry name" value="Apc4-like_WD40_dom"/>
</dbReference>
<name>A0A1B2JAF3_PICPA</name>